<evidence type="ECO:0000313" key="4">
    <source>
        <dbReference type="Proteomes" id="UP000594638"/>
    </source>
</evidence>
<feature type="domain" description="Fatty acyl-CoA reductase C-terminal" evidence="2">
    <location>
        <begin position="64"/>
        <end position="157"/>
    </location>
</feature>
<dbReference type="Gramene" id="OE9A036076T1">
    <property type="protein sequence ID" value="OE9A036076C1"/>
    <property type="gene ID" value="OE9A036076"/>
</dbReference>
<evidence type="ECO:0000259" key="2">
    <source>
        <dbReference type="Pfam" id="PF03015"/>
    </source>
</evidence>
<sequence length="199" mass="22952">MPDELADIPVFHCTSGSENPITWGEVSVFILAALSVFPSTSTYRYPCGSFTGNWHLDKFYSITLHYIPGYIADFITRLLGGKPIIVRLFRKFDQAANVLQAFTTKTWHFQHTNRLFLINELMSKEDKRLFDCDIKSIAWREFCLDYVAGVRKFLLKEPMSTLEGARKNLRIVFYRNLSIQLVFFLTTAYYLASSIGVFS</sequence>
<dbReference type="AlphaFoldDB" id="A0A8S0VPG1"/>
<accession>A0A8S0VPG1</accession>
<evidence type="ECO:0000313" key="3">
    <source>
        <dbReference type="EMBL" id="CAA3033350.1"/>
    </source>
</evidence>
<feature type="transmembrane region" description="Helical" evidence="1">
    <location>
        <begin position="172"/>
        <end position="192"/>
    </location>
</feature>
<gene>
    <name evidence="3" type="ORF">OLEA9_A036076</name>
</gene>
<dbReference type="InterPro" id="IPR033640">
    <property type="entry name" value="FAR_C"/>
</dbReference>
<dbReference type="InterPro" id="IPR026055">
    <property type="entry name" value="FAR"/>
</dbReference>
<proteinExistence type="predicted"/>
<evidence type="ECO:0000256" key="1">
    <source>
        <dbReference type="SAM" id="Phobius"/>
    </source>
</evidence>
<protein>
    <recommendedName>
        <fullName evidence="2">Fatty acyl-CoA reductase C-terminal domain-containing protein</fullName>
    </recommendedName>
</protein>
<dbReference type="GO" id="GO:0080019">
    <property type="term" value="F:alcohol-forming very long-chain fatty acyl-CoA reductase activity"/>
    <property type="evidence" value="ECO:0007669"/>
    <property type="project" value="InterPro"/>
</dbReference>
<dbReference type="CDD" id="cd09071">
    <property type="entry name" value="FAR_C"/>
    <property type="match status" value="1"/>
</dbReference>
<dbReference type="PANTHER" id="PTHR11011:SF45">
    <property type="entry name" value="FATTY ACYL-COA REDUCTASE CG8306-RELATED"/>
    <property type="match status" value="1"/>
</dbReference>
<name>A0A8S0VPG1_OLEEU</name>
<keyword evidence="1" id="KW-0472">Membrane</keyword>
<dbReference type="EMBL" id="CACTIH010010548">
    <property type="protein sequence ID" value="CAA3033350.1"/>
    <property type="molecule type" value="Genomic_DNA"/>
</dbReference>
<organism evidence="3 4">
    <name type="scientific">Olea europaea subsp. europaea</name>
    <dbReference type="NCBI Taxonomy" id="158383"/>
    <lineage>
        <taxon>Eukaryota</taxon>
        <taxon>Viridiplantae</taxon>
        <taxon>Streptophyta</taxon>
        <taxon>Embryophyta</taxon>
        <taxon>Tracheophyta</taxon>
        <taxon>Spermatophyta</taxon>
        <taxon>Magnoliopsida</taxon>
        <taxon>eudicotyledons</taxon>
        <taxon>Gunneridae</taxon>
        <taxon>Pentapetalae</taxon>
        <taxon>asterids</taxon>
        <taxon>lamiids</taxon>
        <taxon>Lamiales</taxon>
        <taxon>Oleaceae</taxon>
        <taxon>Oleeae</taxon>
        <taxon>Olea</taxon>
    </lineage>
</organism>
<comment type="caution">
    <text evidence="3">The sequence shown here is derived from an EMBL/GenBank/DDBJ whole genome shotgun (WGS) entry which is preliminary data.</text>
</comment>
<keyword evidence="1" id="KW-1133">Transmembrane helix</keyword>
<dbReference type="GO" id="GO:0035336">
    <property type="term" value="P:long-chain fatty-acyl-CoA metabolic process"/>
    <property type="evidence" value="ECO:0007669"/>
    <property type="project" value="TreeGrafter"/>
</dbReference>
<dbReference type="GO" id="GO:0005777">
    <property type="term" value="C:peroxisome"/>
    <property type="evidence" value="ECO:0007669"/>
    <property type="project" value="TreeGrafter"/>
</dbReference>
<dbReference type="PANTHER" id="PTHR11011">
    <property type="entry name" value="MALE STERILITY PROTEIN 2-RELATED"/>
    <property type="match status" value="1"/>
</dbReference>
<keyword evidence="4" id="KW-1185">Reference proteome</keyword>
<dbReference type="Proteomes" id="UP000594638">
    <property type="component" value="Unassembled WGS sequence"/>
</dbReference>
<reference evidence="3 4" key="1">
    <citation type="submission" date="2019-12" db="EMBL/GenBank/DDBJ databases">
        <authorList>
            <person name="Alioto T."/>
            <person name="Alioto T."/>
            <person name="Gomez Garrido J."/>
        </authorList>
    </citation>
    <scope>NUCLEOTIDE SEQUENCE [LARGE SCALE GENOMIC DNA]</scope>
</reference>
<dbReference type="Pfam" id="PF03015">
    <property type="entry name" value="Sterile"/>
    <property type="match status" value="1"/>
</dbReference>
<dbReference type="OrthoDB" id="429813at2759"/>
<keyword evidence="1" id="KW-0812">Transmembrane</keyword>